<keyword evidence="3" id="KW-0805">Transcription regulation</keyword>
<evidence type="ECO:0000259" key="7">
    <source>
        <dbReference type="PROSITE" id="PS51832"/>
    </source>
</evidence>
<dbReference type="Pfam" id="PF13487">
    <property type="entry name" value="HD_5"/>
    <property type="match status" value="1"/>
</dbReference>
<dbReference type="CDD" id="cd00077">
    <property type="entry name" value="HDc"/>
    <property type="match status" value="1"/>
</dbReference>
<dbReference type="Proteomes" id="UP000648239">
    <property type="component" value="Unassembled WGS sequence"/>
</dbReference>
<keyword evidence="4" id="KW-0804">Transcription</keyword>
<dbReference type="SMART" id="SM00471">
    <property type="entry name" value="HDc"/>
    <property type="match status" value="1"/>
</dbReference>
<dbReference type="InterPro" id="IPR001789">
    <property type="entry name" value="Sig_transdc_resp-reg_receiver"/>
</dbReference>
<dbReference type="SMART" id="SM00448">
    <property type="entry name" value="REC"/>
    <property type="match status" value="1"/>
</dbReference>
<feature type="modified residue" description="4-aspartylphosphate" evidence="5">
    <location>
        <position position="60"/>
    </location>
</feature>
<dbReference type="SUPFAM" id="SSF52172">
    <property type="entry name" value="CheY-like"/>
    <property type="match status" value="1"/>
</dbReference>
<dbReference type="InterPro" id="IPR006675">
    <property type="entry name" value="HDIG_dom"/>
</dbReference>
<comment type="caution">
    <text evidence="8">The sequence shown here is derived from an EMBL/GenBank/DDBJ whole genome shotgun (WGS) entry which is preliminary data.</text>
</comment>
<evidence type="ECO:0000256" key="5">
    <source>
        <dbReference type="PROSITE-ProRule" id="PRU00169"/>
    </source>
</evidence>
<dbReference type="InterPro" id="IPR003607">
    <property type="entry name" value="HD/PDEase_dom"/>
</dbReference>
<evidence type="ECO:0000313" key="8">
    <source>
        <dbReference type="EMBL" id="MBD3867794.1"/>
    </source>
</evidence>
<dbReference type="Gene3D" id="1.10.3210.10">
    <property type="entry name" value="Hypothetical protein af1432"/>
    <property type="match status" value="1"/>
</dbReference>
<dbReference type="AlphaFoldDB" id="A0A8J6Y235"/>
<evidence type="ECO:0000313" key="9">
    <source>
        <dbReference type="Proteomes" id="UP000648239"/>
    </source>
</evidence>
<dbReference type="FunFam" id="3.40.50.2300:FF:000018">
    <property type="entry name" value="DNA-binding transcriptional regulator NtrC"/>
    <property type="match status" value="1"/>
</dbReference>
<dbReference type="InterPro" id="IPR052020">
    <property type="entry name" value="Cyclic_di-GMP/3'3'-cGAMP_PDE"/>
</dbReference>
<feature type="domain" description="HD-GYP" evidence="7">
    <location>
        <begin position="166"/>
        <end position="361"/>
    </location>
</feature>
<protein>
    <submittedName>
        <fullName evidence="8">Response regulator</fullName>
    </submittedName>
</protein>
<dbReference type="PANTHER" id="PTHR45228:SF1">
    <property type="entry name" value="CYCLIC DI-GMP PHOSPHODIESTERASE TM_0186"/>
    <property type="match status" value="1"/>
</dbReference>
<feature type="domain" description="Response regulatory" evidence="6">
    <location>
        <begin position="11"/>
        <end position="125"/>
    </location>
</feature>
<evidence type="ECO:0000256" key="4">
    <source>
        <dbReference type="ARBA" id="ARBA00023163"/>
    </source>
</evidence>
<keyword evidence="2" id="KW-0902">Two-component regulatory system</keyword>
<dbReference type="PROSITE" id="PS50110">
    <property type="entry name" value="RESPONSE_REGULATORY"/>
    <property type="match status" value="1"/>
</dbReference>
<dbReference type="PROSITE" id="PS51832">
    <property type="entry name" value="HD_GYP"/>
    <property type="match status" value="1"/>
</dbReference>
<gene>
    <name evidence="8" type="ORF">IFK94_06705</name>
</gene>
<dbReference type="Pfam" id="PF00072">
    <property type="entry name" value="Response_reg"/>
    <property type="match status" value="1"/>
</dbReference>
<sequence length="376" mass="42199">MTEQTIPTGPRILIVDDEVSVREILADGLKVYGFETVTAGGAAAALKLFHAGSFDLVLSDIEMPEMTGIQLLKELKAGDREIDVVMVTGVIDTDTAVNAIRDGASDYVTKPFNLEEVRIVVQRTLEKRRLIRENRAYQQGLEQLVQERTAALRETTDEVERLYVELQESYESTLQAMVTALDFRDNETQGHSLRVVEYTIRISRSMGIVEPELGWIRRGALLHDVGKIGVPDAILRKPGKLDDDEWLEMRKHPEHGYQMLRHIRFLAPALDIVLCHQERFDGSGYPRGLKEGDIPLGARIFAVVDCFDAMTSNRPYRAALPIEKASDEIRRYSGSQFDPTVAAAFLEVPVGVWKQIREDVHREVSAMAAGRRLGTV</sequence>
<evidence type="ECO:0000256" key="1">
    <source>
        <dbReference type="ARBA" id="ARBA00022553"/>
    </source>
</evidence>
<organism evidence="8 9">
    <name type="scientific">Candidatus Polarisedimenticola svalbardensis</name>
    <dbReference type="NCBI Taxonomy" id="2886004"/>
    <lineage>
        <taxon>Bacteria</taxon>
        <taxon>Pseudomonadati</taxon>
        <taxon>Acidobacteriota</taxon>
        <taxon>Candidatus Polarisedimenticolia</taxon>
        <taxon>Candidatus Polarisedimenticolales</taxon>
        <taxon>Candidatus Polarisedimenticolaceae</taxon>
        <taxon>Candidatus Polarisedimenticola</taxon>
    </lineage>
</organism>
<evidence type="ECO:0000256" key="2">
    <source>
        <dbReference type="ARBA" id="ARBA00023012"/>
    </source>
</evidence>
<accession>A0A8J6Y235</accession>
<name>A0A8J6Y235_9BACT</name>
<dbReference type="GO" id="GO:0000160">
    <property type="term" value="P:phosphorelay signal transduction system"/>
    <property type="evidence" value="ECO:0007669"/>
    <property type="project" value="UniProtKB-KW"/>
</dbReference>
<reference evidence="8 9" key="1">
    <citation type="submission" date="2020-08" db="EMBL/GenBank/DDBJ databases">
        <title>Acidobacteriota in marine sediments use diverse sulfur dissimilation pathways.</title>
        <authorList>
            <person name="Wasmund K."/>
        </authorList>
    </citation>
    <scope>NUCLEOTIDE SEQUENCE [LARGE SCALE GENOMIC DNA]</scope>
    <source>
        <strain evidence="8">MAG AM4</strain>
    </source>
</reference>
<dbReference type="Gene3D" id="3.40.50.2300">
    <property type="match status" value="1"/>
</dbReference>
<proteinExistence type="predicted"/>
<dbReference type="EMBL" id="JACXWD010000016">
    <property type="protein sequence ID" value="MBD3867794.1"/>
    <property type="molecule type" value="Genomic_DNA"/>
</dbReference>
<dbReference type="SUPFAM" id="SSF109604">
    <property type="entry name" value="HD-domain/PDEase-like"/>
    <property type="match status" value="1"/>
</dbReference>
<dbReference type="NCBIfam" id="TIGR00277">
    <property type="entry name" value="HDIG"/>
    <property type="match status" value="1"/>
</dbReference>
<dbReference type="InterPro" id="IPR011006">
    <property type="entry name" value="CheY-like_superfamily"/>
</dbReference>
<evidence type="ECO:0000256" key="3">
    <source>
        <dbReference type="ARBA" id="ARBA00023015"/>
    </source>
</evidence>
<keyword evidence="1 5" id="KW-0597">Phosphoprotein</keyword>
<dbReference type="PANTHER" id="PTHR45228">
    <property type="entry name" value="CYCLIC DI-GMP PHOSPHODIESTERASE TM_0186-RELATED"/>
    <property type="match status" value="1"/>
</dbReference>
<evidence type="ECO:0000259" key="6">
    <source>
        <dbReference type="PROSITE" id="PS50110"/>
    </source>
</evidence>
<dbReference type="InterPro" id="IPR037522">
    <property type="entry name" value="HD_GYP_dom"/>
</dbReference>